<evidence type="ECO:0000313" key="4">
    <source>
        <dbReference type="Proteomes" id="UP000554482"/>
    </source>
</evidence>
<dbReference type="CDD" id="cd06850">
    <property type="entry name" value="biotinyl_domain"/>
    <property type="match status" value="1"/>
</dbReference>
<name>A0A7J6VJF5_THATH</name>
<accession>A0A7J6VJF5</accession>
<sequence>MDSAVVLRSFHCSVGTVTHVQSTIEKPGMIPMCNVTLKKPSFSRGLSGRGKLFSPVIRKGVLVPCVKAPETTIAATPEASLDSSQGATEKKNGLTAMFPSGFEELVLEVCDETDVAELKLKIGDFEMNLKRNIGAITSPAPVVSHSVPAAVPSKPTVESASASSSSSATPSKSSPEKTSPFKNVSSEKSIKLASLEASGSNGYVIVSSPSVGSFRTGRTLKGKKQPPLCKVGDLVKEGQIIGYLDQFGSELPLRSDVSGEVLKLLYSDGEAIGYGDPLMAVLPSFHGIRV</sequence>
<evidence type="ECO:0000313" key="3">
    <source>
        <dbReference type="EMBL" id="KAF5184907.1"/>
    </source>
</evidence>
<organism evidence="3 4">
    <name type="scientific">Thalictrum thalictroides</name>
    <name type="common">Rue-anemone</name>
    <name type="synonym">Anemone thalictroides</name>
    <dbReference type="NCBI Taxonomy" id="46969"/>
    <lineage>
        <taxon>Eukaryota</taxon>
        <taxon>Viridiplantae</taxon>
        <taxon>Streptophyta</taxon>
        <taxon>Embryophyta</taxon>
        <taxon>Tracheophyta</taxon>
        <taxon>Spermatophyta</taxon>
        <taxon>Magnoliopsida</taxon>
        <taxon>Ranunculales</taxon>
        <taxon>Ranunculaceae</taxon>
        <taxon>Thalictroideae</taxon>
        <taxon>Thalictrum</taxon>
    </lineage>
</organism>
<evidence type="ECO:0000256" key="1">
    <source>
        <dbReference type="SAM" id="MobiDB-lite"/>
    </source>
</evidence>
<dbReference type="Proteomes" id="UP000554482">
    <property type="component" value="Unassembled WGS sequence"/>
</dbReference>
<dbReference type="PANTHER" id="PTHR47597">
    <property type="entry name" value="IS A MEMBER OF THE PF|00364 BIOTIN-REQUIRING ENZYMES FAMILY-RELATED"/>
    <property type="match status" value="1"/>
</dbReference>
<dbReference type="InterPro" id="IPR000089">
    <property type="entry name" value="Biotin_lipoyl"/>
</dbReference>
<protein>
    <submittedName>
        <fullName evidence="3">Biotin/lipoyl attachment domain-containing protein</fullName>
    </submittedName>
</protein>
<dbReference type="InterPro" id="IPR011053">
    <property type="entry name" value="Single_hybrid_motif"/>
</dbReference>
<dbReference type="InterPro" id="IPR053217">
    <property type="entry name" value="ACC_Biotin_Carrier"/>
</dbReference>
<dbReference type="EMBL" id="JABWDY010031444">
    <property type="protein sequence ID" value="KAF5184907.1"/>
    <property type="molecule type" value="Genomic_DNA"/>
</dbReference>
<feature type="domain" description="Lipoyl-binding" evidence="2">
    <location>
        <begin position="222"/>
        <end position="280"/>
    </location>
</feature>
<comment type="caution">
    <text evidence="3">The sequence shown here is derived from an EMBL/GenBank/DDBJ whole genome shotgun (WGS) entry which is preliminary data.</text>
</comment>
<proteinExistence type="predicted"/>
<dbReference type="Pfam" id="PF00364">
    <property type="entry name" value="Biotin_lipoyl"/>
    <property type="match status" value="1"/>
</dbReference>
<gene>
    <name evidence="3" type="ORF">FRX31_025504</name>
</gene>
<feature type="region of interest" description="Disordered" evidence="1">
    <location>
        <begin position="152"/>
        <end position="183"/>
    </location>
</feature>
<dbReference type="AlphaFoldDB" id="A0A7J6VJF5"/>
<dbReference type="PANTHER" id="PTHR47597:SF2">
    <property type="entry name" value="LIPOYL-BINDING DOMAIN-CONTAINING PROTEIN"/>
    <property type="match status" value="1"/>
</dbReference>
<dbReference type="OrthoDB" id="529457at2759"/>
<keyword evidence="4" id="KW-1185">Reference proteome</keyword>
<dbReference type="SUPFAM" id="SSF51230">
    <property type="entry name" value="Single hybrid motif"/>
    <property type="match status" value="1"/>
</dbReference>
<evidence type="ECO:0000259" key="2">
    <source>
        <dbReference type="Pfam" id="PF00364"/>
    </source>
</evidence>
<reference evidence="3 4" key="1">
    <citation type="submission" date="2020-06" db="EMBL/GenBank/DDBJ databases">
        <title>Transcriptomic and genomic resources for Thalictrum thalictroides and T. hernandezii: Facilitating candidate gene discovery in an emerging model plant lineage.</title>
        <authorList>
            <person name="Arias T."/>
            <person name="Riano-Pachon D.M."/>
            <person name="Di Stilio V.S."/>
        </authorList>
    </citation>
    <scope>NUCLEOTIDE SEQUENCE [LARGE SCALE GENOMIC DNA]</scope>
    <source>
        <strain evidence="4">cv. WT478/WT964</strain>
        <tissue evidence="3">Leaves</tissue>
    </source>
</reference>
<feature type="compositionally biased region" description="Low complexity" evidence="1">
    <location>
        <begin position="152"/>
        <end position="178"/>
    </location>
</feature>
<dbReference type="Gene3D" id="2.40.50.100">
    <property type="match status" value="1"/>
</dbReference>